<dbReference type="HAMAP" id="MF_00736">
    <property type="entry name" value="Ribosomal_uL11"/>
    <property type="match status" value="1"/>
</dbReference>
<evidence type="ECO:0000256" key="3">
    <source>
        <dbReference type="ARBA" id="ARBA00023274"/>
    </source>
</evidence>
<dbReference type="FunFam" id="1.10.10.250:FF:000002">
    <property type="entry name" value="60S ribosomal protein L12"/>
    <property type="match status" value="1"/>
</dbReference>
<dbReference type="EMBL" id="HBFD01002380">
    <property type="protein sequence ID" value="CAD8715774.1"/>
    <property type="molecule type" value="Transcribed_RNA"/>
</dbReference>
<accession>A0A7S0STH3</accession>
<gene>
    <name evidence="7" type="ORF">CNEB1095_LOCUS1517</name>
</gene>
<dbReference type="GO" id="GO:0003735">
    <property type="term" value="F:structural constituent of ribosome"/>
    <property type="evidence" value="ECO:0007669"/>
    <property type="project" value="InterPro"/>
</dbReference>
<dbReference type="PROSITE" id="PS00359">
    <property type="entry name" value="RIBOSOMAL_L11"/>
    <property type="match status" value="1"/>
</dbReference>
<dbReference type="Pfam" id="PF00298">
    <property type="entry name" value="Ribosomal_L11"/>
    <property type="match status" value="1"/>
</dbReference>
<dbReference type="FunFam" id="3.30.1550.10:FF:000002">
    <property type="entry name" value="60S ribosomal protein L12"/>
    <property type="match status" value="1"/>
</dbReference>
<feature type="domain" description="Large ribosomal subunit protein uL11 C-terminal" evidence="5">
    <location>
        <begin position="75"/>
        <end position="143"/>
    </location>
</feature>
<dbReference type="AlphaFoldDB" id="A0A7S0STH3"/>
<dbReference type="GO" id="GO:0006412">
    <property type="term" value="P:translation"/>
    <property type="evidence" value="ECO:0007669"/>
    <property type="project" value="InterPro"/>
</dbReference>
<dbReference type="PANTHER" id="PTHR11661:SF2">
    <property type="entry name" value="LARGE RIBOSOMAL SUBUNIT PROTEIN UL11"/>
    <property type="match status" value="1"/>
</dbReference>
<dbReference type="SMART" id="SM00649">
    <property type="entry name" value="RL11"/>
    <property type="match status" value="1"/>
</dbReference>
<dbReference type="InterPro" id="IPR036769">
    <property type="entry name" value="Ribosomal_uL11_C_sf"/>
</dbReference>
<dbReference type="GO" id="GO:0070180">
    <property type="term" value="F:large ribosomal subunit rRNA binding"/>
    <property type="evidence" value="ECO:0007669"/>
    <property type="project" value="TreeGrafter"/>
</dbReference>
<proteinExistence type="inferred from homology"/>
<evidence type="ECO:0000256" key="4">
    <source>
        <dbReference type="RuleBase" id="RU003978"/>
    </source>
</evidence>
<feature type="domain" description="Large ribosomal subunit protein uL11 N-terminal" evidence="6">
    <location>
        <begin position="16"/>
        <end position="67"/>
    </location>
</feature>
<evidence type="ECO:0000259" key="5">
    <source>
        <dbReference type="Pfam" id="PF00298"/>
    </source>
</evidence>
<protein>
    <recommendedName>
        <fullName evidence="8">60S ribosomal protein L12</fullName>
    </recommendedName>
</protein>
<evidence type="ECO:0008006" key="8">
    <source>
        <dbReference type="Google" id="ProtNLM"/>
    </source>
</evidence>
<evidence type="ECO:0000259" key="6">
    <source>
        <dbReference type="Pfam" id="PF03946"/>
    </source>
</evidence>
<dbReference type="Gene3D" id="1.10.10.250">
    <property type="entry name" value="Ribosomal protein L11, C-terminal domain"/>
    <property type="match status" value="1"/>
</dbReference>
<dbReference type="Pfam" id="PF03946">
    <property type="entry name" value="Ribosomal_L11_N"/>
    <property type="match status" value="1"/>
</dbReference>
<dbReference type="GO" id="GO:0022625">
    <property type="term" value="C:cytosolic large ribosomal subunit"/>
    <property type="evidence" value="ECO:0007669"/>
    <property type="project" value="TreeGrafter"/>
</dbReference>
<dbReference type="CDD" id="cd00349">
    <property type="entry name" value="Ribosomal_L11"/>
    <property type="match status" value="1"/>
</dbReference>
<reference evidence="7" key="1">
    <citation type="submission" date="2021-01" db="EMBL/GenBank/DDBJ databases">
        <authorList>
            <person name="Corre E."/>
            <person name="Pelletier E."/>
            <person name="Niang G."/>
            <person name="Scheremetjew M."/>
            <person name="Finn R."/>
            <person name="Kale V."/>
            <person name="Holt S."/>
            <person name="Cochrane G."/>
            <person name="Meng A."/>
            <person name="Brown T."/>
            <person name="Cohen L."/>
        </authorList>
    </citation>
    <scope>NUCLEOTIDE SEQUENCE</scope>
    <source>
        <strain evidence="7">UTEXLB2642</strain>
    </source>
</reference>
<dbReference type="InterPro" id="IPR020785">
    <property type="entry name" value="Ribosomal_uL11_CS"/>
</dbReference>
<organism evidence="7">
    <name type="scientific">Chromulina nebulosa</name>
    <dbReference type="NCBI Taxonomy" id="96789"/>
    <lineage>
        <taxon>Eukaryota</taxon>
        <taxon>Sar</taxon>
        <taxon>Stramenopiles</taxon>
        <taxon>Ochrophyta</taxon>
        <taxon>Chrysophyceae</taxon>
        <taxon>Chromulinales</taxon>
        <taxon>Chromulinaceae</taxon>
        <taxon>Chromulina</taxon>
    </lineage>
</organism>
<evidence type="ECO:0000256" key="2">
    <source>
        <dbReference type="ARBA" id="ARBA00022980"/>
    </source>
</evidence>
<evidence type="ECO:0000256" key="1">
    <source>
        <dbReference type="ARBA" id="ARBA00010537"/>
    </source>
</evidence>
<name>A0A7S0STH3_9STRA</name>
<dbReference type="SUPFAM" id="SSF54747">
    <property type="entry name" value="Ribosomal L11/L12e N-terminal domain"/>
    <property type="match status" value="1"/>
</dbReference>
<sequence>MGPPPPAGEEKIVIMKAVGGEIGSASALAPKLGPLGLSPKKVGEDIQKATMEWKGIKVTVRLSVINRVATPTIIPTASALILKELKEPPRDRKKVKNIKHSGNVTLDAIINIARILRQKSMAKKLVGTVKEVLGTAFSIGCSVNGQSPKDIQEQIDAKTITIPDE</sequence>
<keyword evidence="2 4" id="KW-0689">Ribosomal protein</keyword>
<keyword evidence="3 4" id="KW-0687">Ribonucleoprotein</keyword>
<dbReference type="SUPFAM" id="SSF46906">
    <property type="entry name" value="Ribosomal protein L11, C-terminal domain"/>
    <property type="match status" value="1"/>
</dbReference>
<dbReference type="InterPro" id="IPR036796">
    <property type="entry name" value="Ribosomal_uL11_N_sf"/>
</dbReference>
<dbReference type="Gene3D" id="3.30.1550.10">
    <property type="entry name" value="Ribosomal protein L11/L12, N-terminal domain"/>
    <property type="match status" value="1"/>
</dbReference>
<comment type="similarity">
    <text evidence="1 4">Belongs to the universal ribosomal protein uL11 family.</text>
</comment>
<evidence type="ECO:0000313" key="7">
    <source>
        <dbReference type="EMBL" id="CAD8715774.1"/>
    </source>
</evidence>
<dbReference type="PANTHER" id="PTHR11661">
    <property type="entry name" value="60S RIBOSOMAL PROTEIN L12"/>
    <property type="match status" value="1"/>
</dbReference>
<dbReference type="InterPro" id="IPR020784">
    <property type="entry name" value="Ribosomal_uL11_N"/>
</dbReference>
<dbReference type="InterPro" id="IPR000911">
    <property type="entry name" value="Ribosomal_uL11"/>
</dbReference>
<dbReference type="InterPro" id="IPR020783">
    <property type="entry name" value="Ribosomal_uL11_C"/>
</dbReference>